<organism evidence="9 10">
    <name type="scientific">Kribbella lupini</name>
    <dbReference type="NCBI Taxonomy" id="291602"/>
    <lineage>
        <taxon>Bacteria</taxon>
        <taxon>Bacillati</taxon>
        <taxon>Actinomycetota</taxon>
        <taxon>Actinomycetes</taxon>
        <taxon>Propionibacteriales</taxon>
        <taxon>Kribbellaceae</taxon>
        <taxon>Kribbella</taxon>
    </lineage>
</organism>
<sequence>MADDRTASWFTVLGPVRAWQGETELRLGSPQQRAVLAALLVREGAQATIGELIDAVWGSGDIPESAAQTVRTYVHRLRRVLDPGRPAAQSVIASIGDGYALTAAAGTLDLGVFKQHVADAQAAANFRDLGRAERLLREALALWHGTALAGIPGEYAETQRVYLGKLRLAALELLMTAQLELGSATEAAAELATITAEHPYDERFRELHMTALYRSGRQAEALAVYQDCQKLLANELGIDPGPALQELHEQVLRGEVPPAQHSAATARPGSGFRAGAGSPDDPSTARPVPAQLPADHRGFSGRKTELLAAVQKLDRAGVAVITGMAGVGKTTFAVHLAHRFAGRYPDGQLYLDLRGFASGAEPVAPEDALRSLLEALDVPAETIPRDLAGRAAMFRTLLSGRRILLLLDNAKNAEQVRPLLPGEATSLVLITSRDRLTSLLVTDDADLITLDVLEPAEARTFLVGKLGARRVGAEPEAAEEILRRCGRLPLAISLVAARAIVNPGFSLAAIAAELSHRDGLDAFEDLDGADVRSVFSWSYNALSPDSARLFRVMCPAPWPRYDLTGAASLAGLPVSETRRLIAELSRVNLITEERPGEFAFHDLVRAYGVEKAAAGDPQERHDALVRALNHTLYTARAAVVLLNPTRRTIPLVPLRDDVTVRPIKDRAAAWAWFAAESPMIGTCQRLAAEAGLDVYVGQLAWTVNTYLLRSGQWAEMLSVYERALAAATRLGDDYLIATASMVAGKTETWLHQYDAADQHLTRAIAGFHAAGRTTEEANAVDSLGNLRSFQGRSAEAIEQFQKAVKLSSDVSSRASALNNLANEYNTTGDYSVAVPICLQAVELWDGAGDQHGLANGWDTLGTSHRGLGHYAEAAGCYRQAFEAFRELGNRYNEARTLINYAAAVEALDDGQAALEARASAAEILRDLDHPDAVRLAGQLEPTLSR</sequence>
<evidence type="ECO:0000256" key="7">
    <source>
        <dbReference type="SAM" id="MobiDB-lite"/>
    </source>
</evidence>
<dbReference type="Pfam" id="PF03704">
    <property type="entry name" value="BTAD"/>
    <property type="match status" value="1"/>
</dbReference>
<gene>
    <name evidence="9" type="ORF">GCM10009741_27700</name>
</gene>
<dbReference type="InterPro" id="IPR001867">
    <property type="entry name" value="OmpR/PhoB-type_DNA-bd"/>
</dbReference>
<dbReference type="SUPFAM" id="SSF52540">
    <property type="entry name" value="P-loop containing nucleoside triphosphate hydrolases"/>
    <property type="match status" value="1"/>
</dbReference>
<dbReference type="InterPro" id="IPR019734">
    <property type="entry name" value="TPR_rpt"/>
</dbReference>
<reference evidence="10" key="1">
    <citation type="journal article" date="2019" name="Int. J. Syst. Evol. Microbiol.">
        <title>The Global Catalogue of Microorganisms (GCM) 10K type strain sequencing project: providing services to taxonomists for standard genome sequencing and annotation.</title>
        <authorList>
            <consortium name="The Broad Institute Genomics Platform"/>
            <consortium name="The Broad Institute Genome Sequencing Center for Infectious Disease"/>
            <person name="Wu L."/>
            <person name="Ma J."/>
        </authorList>
    </citation>
    <scope>NUCLEOTIDE SEQUENCE [LARGE SCALE GENOMIC DNA]</scope>
    <source>
        <strain evidence="10">JCM 14303</strain>
    </source>
</reference>
<name>A0ABP4LIG1_9ACTN</name>
<proteinExistence type="inferred from homology"/>
<dbReference type="Proteomes" id="UP001500363">
    <property type="component" value="Unassembled WGS sequence"/>
</dbReference>
<feature type="domain" description="OmpR/PhoB-type" evidence="8">
    <location>
        <begin position="1"/>
        <end position="103"/>
    </location>
</feature>
<evidence type="ECO:0000313" key="10">
    <source>
        <dbReference type="Proteomes" id="UP001500363"/>
    </source>
</evidence>
<dbReference type="InterPro" id="IPR027417">
    <property type="entry name" value="P-loop_NTPase"/>
</dbReference>
<evidence type="ECO:0000256" key="5">
    <source>
        <dbReference type="PROSITE-ProRule" id="PRU00339"/>
    </source>
</evidence>
<comment type="caution">
    <text evidence="9">The sequence shown here is derived from an EMBL/GenBank/DDBJ whole genome shotgun (WGS) entry which is preliminary data.</text>
</comment>
<dbReference type="InterPro" id="IPR005158">
    <property type="entry name" value="BTAD"/>
</dbReference>
<dbReference type="SUPFAM" id="SSF48452">
    <property type="entry name" value="TPR-like"/>
    <property type="match status" value="3"/>
</dbReference>
<dbReference type="Pfam" id="PF00931">
    <property type="entry name" value="NB-ARC"/>
    <property type="match status" value="1"/>
</dbReference>
<evidence type="ECO:0000313" key="9">
    <source>
        <dbReference type="EMBL" id="GAA1524732.1"/>
    </source>
</evidence>
<evidence type="ECO:0000256" key="4">
    <source>
        <dbReference type="ARBA" id="ARBA00023163"/>
    </source>
</evidence>
<evidence type="ECO:0000256" key="2">
    <source>
        <dbReference type="ARBA" id="ARBA00023015"/>
    </source>
</evidence>
<accession>A0ABP4LIG1</accession>
<evidence type="ECO:0000256" key="6">
    <source>
        <dbReference type="PROSITE-ProRule" id="PRU01091"/>
    </source>
</evidence>
<dbReference type="Gene3D" id="1.25.40.10">
    <property type="entry name" value="Tetratricopeptide repeat domain"/>
    <property type="match status" value="2"/>
</dbReference>
<dbReference type="Gene3D" id="1.10.10.10">
    <property type="entry name" value="Winged helix-like DNA-binding domain superfamily/Winged helix DNA-binding domain"/>
    <property type="match status" value="1"/>
</dbReference>
<comment type="similarity">
    <text evidence="1">Belongs to the AfsR/DnrI/RedD regulatory family.</text>
</comment>
<keyword evidence="3 6" id="KW-0238">DNA-binding</keyword>
<dbReference type="InterPro" id="IPR002182">
    <property type="entry name" value="NB-ARC"/>
</dbReference>
<dbReference type="InterPro" id="IPR036388">
    <property type="entry name" value="WH-like_DNA-bd_sf"/>
</dbReference>
<dbReference type="PROSITE" id="PS51755">
    <property type="entry name" value="OMPR_PHOB"/>
    <property type="match status" value="1"/>
</dbReference>
<dbReference type="SMART" id="SM01043">
    <property type="entry name" value="BTAD"/>
    <property type="match status" value="1"/>
</dbReference>
<dbReference type="InterPro" id="IPR016032">
    <property type="entry name" value="Sig_transdc_resp-reg_C-effctor"/>
</dbReference>
<evidence type="ECO:0000256" key="1">
    <source>
        <dbReference type="ARBA" id="ARBA00005820"/>
    </source>
</evidence>
<dbReference type="InterPro" id="IPR051677">
    <property type="entry name" value="AfsR-DnrI-RedD_regulator"/>
</dbReference>
<feature type="region of interest" description="Disordered" evidence="7">
    <location>
        <begin position="258"/>
        <end position="297"/>
    </location>
</feature>
<dbReference type="InterPro" id="IPR011990">
    <property type="entry name" value="TPR-like_helical_dom_sf"/>
</dbReference>
<dbReference type="CDD" id="cd15831">
    <property type="entry name" value="BTAD"/>
    <property type="match status" value="1"/>
</dbReference>
<dbReference type="PROSITE" id="PS50005">
    <property type="entry name" value="TPR"/>
    <property type="match status" value="1"/>
</dbReference>
<keyword evidence="2" id="KW-0805">Transcription regulation</keyword>
<dbReference type="Pfam" id="PF13181">
    <property type="entry name" value="TPR_8"/>
    <property type="match status" value="1"/>
</dbReference>
<dbReference type="Pfam" id="PF13176">
    <property type="entry name" value="TPR_7"/>
    <property type="match status" value="1"/>
</dbReference>
<feature type="repeat" description="TPR" evidence="5">
    <location>
        <begin position="777"/>
        <end position="810"/>
    </location>
</feature>
<dbReference type="SUPFAM" id="SSF46894">
    <property type="entry name" value="C-terminal effector domain of the bipartite response regulators"/>
    <property type="match status" value="1"/>
</dbReference>
<evidence type="ECO:0000256" key="3">
    <source>
        <dbReference type="ARBA" id="ARBA00023125"/>
    </source>
</evidence>
<dbReference type="Pfam" id="PF00486">
    <property type="entry name" value="Trans_reg_C"/>
    <property type="match status" value="1"/>
</dbReference>
<dbReference type="SMART" id="SM00028">
    <property type="entry name" value="TPR"/>
    <property type="match status" value="3"/>
</dbReference>
<dbReference type="Pfam" id="PF13424">
    <property type="entry name" value="TPR_12"/>
    <property type="match status" value="1"/>
</dbReference>
<keyword evidence="5" id="KW-0802">TPR repeat</keyword>
<dbReference type="PANTHER" id="PTHR35807">
    <property type="entry name" value="TRANSCRIPTIONAL REGULATOR REDD-RELATED"/>
    <property type="match status" value="1"/>
</dbReference>
<dbReference type="SMART" id="SM00862">
    <property type="entry name" value="Trans_reg_C"/>
    <property type="match status" value="1"/>
</dbReference>
<keyword evidence="4" id="KW-0804">Transcription</keyword>
<evidence type="ECO:0000259" key="8">
    <source>
        <dbReference type="PROSITE" id="PS51755"/>
    </source>
</evidence>
<dbReference type="Gene3D" id="3.40.50.300">
    <property type="entry name" value="P-loop containing nucleotide triphosphate hydrolases"/>
    <property type="match status" value="1"/>
</dbReference>
<feature type="DNA-binding region" description="OmpR/PhoB-type" evidence="6">
    <location>
        <begin position="1"/>
        <end position="103"/>
    </location>
</feature>
<dbReference type="PRINTS" id="PR00364">
    <property type="entry name" value="DISEASERSIST"/>
</dbReference>
<dbReference type="EMBL" id="BAAANC010000002">
    <property type="protein sequence ID" value="GAA1524732.1"/>
    <property type="molecule type" value="Genomic_DNA"/>
</dbReference>
<dbReference type="PANTHER" id="PTHR35807:SF1">
    <property type="entry name" value="TRANSCRIPTIONAL REGULATOR REDD"/>
    <property type="match status" value="1"/>
</dbReference>
<protein>
    <submittedName>
        <fullName evidence="9">BTAD domain-containing putative transcriptional regulator</fullName>
    </submittedName>
</protein>
<keyword evidence="10" id="KW-1185">Reference proteome</keyword>